<evidence type="ECO:0000313" key="2">
    <source>
        <dbReference type="EMBL" id="GFN82860.1"/>
    </source>
</evidence>
<dbReference type="Proteomes" id="UP000735302">
    <property type="component" value="Unassembled WGS sequence"/>
</dbReference>
<proteinExistence type="predicted"/>
<name>A0AAV3YI27_9GAST</name>
<organism evidence="2 3">
    <name type="scientific">Plakobranchus ocellatus</name>
    <dbReference type="NCBI Taxonomy" id="259542"/>
    <lineage>
        <taxon>Eukaryota</taxon>
        <taxon>Metazoa</taxon>
        <taxon>Spiralia</taxon>
        <taxon>Lophotrochozoa</taxon>
        <taxon>Mollusca</taxon>
        <taxon>Gastropoda</taxon>
        <taxon>Heterobranchia</taxon>
        <taxon>Euthyneura</taxon>
        <taxon>Panpulmonata</taxon>
        <taxon>Sacoglossa</taxon>
        <taxon>Placobranchoidea</taxon>
        <taxon>Plakobranchidae</taxon>
        <taxon>Plakobranchus</taxon>
    </lineage>
</organism>
<dbReference type="EMBL" id="BLXT01001042">
    <property type="protein sequence ID" value="GFN82860.1"/>
    <property type="molecule type" value="Genomic_DNA"/>
</dbReference>
<evidence type="ECO:0000256" key="1">
    <source>
        <dbReference type="SAM" id="MobiDB-lite"/>
    </source>
</evidence>
<feature type="region of interest" description="Disordered" evidence="1">
    <location>
        <begin position="57"/>
        <end position="116"/>
    </location>
</feature>
<keyword evidence="3" id="KW-1185">Reference proteome</keyword>
<gene>
    <name evidence="2" type="ORF">PoB_000936600</name>
</gene>
<sequence>MPICWPSTSLFPCLRATTLRGRRKRWVSVHCWLPLLLHHIEFLPILQAAQLSELHSLTRPSSELRPPSQSLGFSQQQEDTQSSRSGDTPVPASQTNANSAHTNNVENNSESGMLQT</sequence>
<reference evidence="2 3" key="1">
    <citation type="journal article" date="2021" name="Elife">
        <title>Chloroplast acquisition without the gene transfer in kleptoplastic sea slugs, Plakobranchus ocellatus.</title>
        <authorList>
            <person name="Maeda T."/>
            <person name="Takahashi S."/>
            <person name="Yoshida T."/>
            <person name="Shimamura S."/>
            <person name="Takaki Y."/>
            <person name="Nagai Y."/>
            <person name="Toyoda A."/>
            <person name="Suzuki Y."/>
            <person name="Arimoto A."/>
            <person name="Ishii H."/>
            <person name="Satoh N."/>
            <person name="Nishiyama T."/>
            <person name="Hasebe M."/>
            <person name="Maruyama T."/>
            <person name="Minagawa J."/>
            <person name="Obokata J."/>
            <person name="Shigenobu S."/>
        </authorList>
    </citation>
    <scope>NUCLEOTIDE SEQUENCE [LARGE SCALE GENOMIC DNA]</scope>
</reference>
<comment type="caution">
    <text evidence="2">The sequence shown here is derived from an EMBL/GenBank/DDBJ whole genome shotgun (WGS) entry which is preliminary data.</text>
</comment>
<dbReference type="AlphaFoldDB" id="A0AAV3YI27"/>
<protein>
    <submittedName>
        <fullName evidence="2">Uncharacterized protein</fullName>
    </submittedName>
</protein>
<accession>A0AAV3YI27</accession>
<evidence type="ECO:0000313" key="3">
    <source>
        <dbReference type="Proteomes" id="UP000735302"/>
    </source>
</evidence>